<dbReference type="EC" id="2.1.1.37" evidence="8"/>
<evidence type="ECO:0000256" key="5">
    <source>
        <dbReference type="ARBA" id="ARBA00047422"/>
    </source>
</evidence>
<dbReference type="Pfam" id="PF00145">
    <property type="entry name" value="DNA_methylase"/>
    <property type="match status" value="1"/>
</dbReference>
<comment type="catalytic activity">
    <reaction evidence="5 8">
        <text>a 2'-deoxycytidine in DNA + S-adenosyl-L-methionine = a 5-methyl-2'-deoxycytidine in DNA + S-adenosyl-L-homocysteine + H(+)</text>
        <dbReference type="Rhea" id="RHEA:13681"/>
        <dbReference type="Rhea" id="RHEA-COMP:11369"/>
        <dbReference type="Rhea" id="RHEA-COMP:11370"/>
        <dbReference type="ChEBI" id="CHEBI:15378"/>
        <dbReference type="ChEBI" id="CHEBI:57856"/>
        <dbReference type="ChEBI" id="CHEBI:59789"/>
        <dbReference type="ChEBI" id="CHEBI:85452"/>
        <dbReference type="ChEBI" id="CHEBI:85454"/>
        <dbReference type="EC" id="2.1.1.37"/>
    </reaction>
</comment>
<dbReference type="RefSeq" id="WP_222507327.1">
    <property type="nucleotide sequence ID" value="NZ_JAHVJA010000001.1"/>
</dbReference>
<keyword evidence="3 6" id="KW-0949">S-adenosyl-L-methionine</keyword>
<evidence type="ECO:0000313" key="10">
    <source>
        <dbReference type="EMBL" id="MBY6138512.1"/>
    </source>
</evidence>
<dbReference type="InterPro" id="IPR018117">
    <property type="entry name" value="C5_DNA_meth_AS"/>
</dbReference>
<reference evidence="10 11" key="1">
    <citation type="submission" date="2021-06" db="EMBL/GenBank/DDBJ databases">
        <title>50 bacteria genomes isolated from Dapeng, Shenzhen, China.</title>
        <authorList>
            <person name="Zheng W."/>
            <person name="Yu S."/>
            <person name="Huang Y."/>
        </authorList>
    </citation>
    <scope>NUCLEOTIDE SEQUENCE [LARGE SCALE GENOMIC DNA]</scope>
    <source>
        <strain evidence="10 11">DP1N14-2</strain>
    </source>
</reference>
<sequence length="443" mass="48832">MRPIGIDLFAGAGGLSLGFEQAGFDVKAAVEIDPVHCAVHEFNFPATTVIPASVADLSGNEIKQRAGLVGMQIDCVFGGAPCQGFSMIGQRVLDDPRNKLVLEFVRLVRELDAESFVFENVKGLTIGKHKAFLKELVNAFDDAGYECRLPWKVLNAAHFGTPQSRERFILMGVKKGNTLPDYPAPKTNISGRPKLYPDLEFGPSCADALGDLPDADTFETLNASDAVKTTRFGKPSDYAAELRCLKNDSWHYGYPRQWLPNVLTSSARTVHTEISKRRFRETEEGTVEPISRFFRLPSWGVSNTLRAGTDGARGAFTSPRPIHYLYARCITVREMARLHGFPDWFRFNATKWHGARQIGNSVPPPLAMAIAAKVIEALGATPSRPEEDIPLGDPRLLTLDLSQASRHFGVKAPQSKRDRKSGATKRKQEEIEEALNSARTAHG</sequence>
<keyword evidence="4" id="KW-0680">Restriction system</keyword>
<evidence type="ECO:0000256" key="8">
    <source>
        <dbReference type="RuleBase" id="RU000417"/>
    </source>
</evidence>
<dbReference type="Gene3D" id="3.90.120.10">
    <property type="entry name" value="DNA Methylase, subunit A, domain 2"/>
    <property type="match status" value="1"/>
</dbReference>
<feature type="region of interest" description="Disordered" evidence="9">
    <location>
        <begin position="407"/>
        <end position="443"/>
    </location>
</feature>
<dbReference type="SUPFAM" id="SSF53335">
    <property type="entry name" value="S-adenosyl-L-methionine-dependent methyltransferases"/>
    <property type="match status" value="1"/>
</dbReference>
<dbReference type="NCBIfam" id="TIGR00675">
    <property type="entry name" value="dcm"/>
    <property type="match status" value="1"/>
</dbReference>
<dbReference type="InterPro" id="IPR031303">
    <property type="entry name" value="C5_meth_CS"/>
</dbReference>
<name>A0ABS7NBE0_9RHOB</name>
<dbReference type="InterPro" id="IPR001525">
    <property type="entry name" value="C5_MeTfrase"/>
</dbReference>
<dbReference type="PROSITE" id="PS00094">
    <property type="entry name" value="C5_MTASE_1"/>
    <property type="match status" value="1"/>
</dbReference>
<dbReference type="EMBL" id="JAHVJA010000001">
    <property type="protein sequence ID" value="MBY6138512.1"/>
    <property type="molecule type" value="Genomic_DNA"/>
</dbReference>
<dbReference type="PROSITE" id="PS00095">
    <property type="entry name" value="C5_MTASE_2"/>
    <property type="match status" value="1"/>
</dbReference>
<dbReference type="GO" id="GO:0008168">
    <property type="term" value="F:methyltransferase activity"/>
    <property type="evidence" value="ECO:0007669"/>
    <property type="project" value="UniProtKB-KW"/>
</dbReference>
<evidence type="ECO:0000313" key="11">
    <source>
        <dbReference type="Proteomes" id="UP000766629"/>
    </source>
</evidence>
<dbReference type="Gene3D" id="3.40.50.150">
    <property type="entry name" value="Vaccinia Virus protein VP39"/>
    <property type="match status" value="1"/>
</dbReference>
<dbReference type="PRINTS" id="PR00105">
    <property type="entry name" value="C5METTRFRASE"/>
</dbReference>
<evidence type="ECO:0000256" key="7">
    <source>
        <dbReference type="RuleBase" id="RU000416"/>
    </source>
</evidence>
<dbReference type="GO" id="GO:0032259">
    <property type="term" value="P:methylation"/>
    <property type="evidence" value="ECO:0007669"/>
    <property type="project" value="UniProtKB-KW"/>
</dbReference>
<feature type="active site" evidence="6">
    <location>
        <position position="82"/>
    </location>
</feature>
<keyword evidence="11" id="KW-1185">Reference proteome</keyword>
<proteinExistence type="inferred from homology"/>
<dbReference type="Proteomes" id="UP000766629">
    <property type="component" value="Unassembled WGS sequence"/>
</dbReference>
<dbReference type="PANTHER" id="PTHR10629:SF52">
    <property type="entry name" value="DNA (CYTOSINE-5)-METHYLTRANSFERASE 1"/>
    <property type="match status" value="1"/>
</dbReference>
<comment type="caution">
    <text evidence="10">The sequence shown here is derived from an EMBL/GenBank/DDBJ whole genome shotgun (WGS) entry which is preliminary data.</text>
</comment>
<dbReference type="InterPro" id="IPR050390">
    <property type="entry name" value="C5-Methyltransferase"/>
</dbReference>
<evidence type="ECO:0000256" key="1">
    <source>
        <dbReference type="ARBA" id="ARBA00022603"/>
    </source>
</evidence>
<comment type="similarity">
    <text evidence="6 7">Belongs to the class I-like SAM-binding methyltransferase superfamily. C5-methyltransferase family.</text>
</comment>
<dbReference type="PANTHER" id="PTHR10629">
    <property type="entry name" value="CYTOSINE-SPECIFIC METHYLTRANSFERASE"/>
    <property type="match status" value="1"/>
</dbReference>
<keyword evidence="2 6" id="KW-0808">Transferase</keyword>
<dbReference type="PROSITE" id="PS51679">
    <property type="entry name" value="SAM_MT_C5"/>
    <property type="match status" value="1"/>
</dbReference>
<keyword evidence="1 6" id="KW-0489">Methyltransferase</keyword>
<dbReference type="InterPro" id="IPR029063">
    <property type="entry name" value="SAM-dependent_MTases_sf"/>
</dbReference>
<evidence type="ECO:0000256" key="3">
    <source>
        <dbReference type="ARBA" id="ARBA00022691"/>
    </source>
</evidence>
<accession>A0ABS7NBE0</accession>
<organism evidence="10 11">
    <name type="scientific">Leisingera daeponensis</name>
    <dbReference type="NCBI Taxonomy" id="405746"/>
    <lineage>
        <taxon>Bacteria</taxon>
        <taxon>Pseudomonadati</taxon>
        <taxon>Pseudomonadota</taxon>
        <taxon>Alphaproteobacteria</taxon>
        <taxon>Rhodobacterales</taxon>
        <taxon>Roseobacteraceae</taxon>
        <taxon>Leisingera</taxon>
    </lineage>
</organism>
<evidence type="ECO:0000256" key="2">
    <source>
        <dbReference type="ARBA" id="ARBA00022679"/>
    </source>
</evidence>
<gene>
    <name evidence="10" type="ORF">KUV26_03610</name>
</gene>
<protein>
    <recommendedName>
        <fullName evidence="8">Cytosine-specific methyltransferase</fullName>
        <ecNumber evidence="8">2.1.1.37</ecNumber>
    </recommendedName>
</protein>
<evidence type="ECO:0000256" key="6">
    <source>
        <dbReference type="PROSITE-ProRule" id="PRU01016"/>
    </source>
</evidence>
<evidence type="ECO:0000256" key="4">
    <source>
        <dbReference type="ARBA" id="ARBA00022747"/>
    </source>
</evidence>
<evidence type="ECO:0000256" key="9">
    <source>
        <dbReference type="SAM" id="MobiDB-lite"/>
    </source>
</evidence>